<gene>
    <name evidence="6" type="ORF">DES47_11071</name>
</gene>
<keyword evidence="2" id="KW-0805">Transcription regulation</keyword>
<dbReference type="RefSeq" id="WP_133703403.1">
    <property type="nucleotide sequence ID" value="NZ_SNXS01000010.1"/>
</dbReference>
<dbReference type="OrthoDB" id="646694at2"/>
<dbReference type="AlphaFoldDB" id="A0A4R6QIF2"/>
<dbReference type="SUPFAM" id="SSF53850">
    <property type="entry name" value="Periplasmic binding protein-like II"/>
    <property type="match status" value="1"/>
</dbReference>
<dbReference type="InParanoid" id="A0A4R6QIF2"/>
<evidence type="ECO:0000256" key="1">
    <source>
        <dbReference type="ARBA" id="ARBA00009437"/>
    </source>
</evidence>
<dbReference type="PANTHER" id="PTHR30419">
    <property type="entry name" value="HTH-TYPE TRANSCRIPTIONAL REGULATOR YBHD"/>
    <property type="match status" value="1"/>
</dbReference>
<dbReference type="CDD" id="cd08440">
    <property type="entry name" value="PBP2_LTTR_like_4"/>
    <property type="match status" value="1"/>
</dbReference>
<dbReference type="InterPro" id="IPR036390">
    <property type="entry name" value="WH_DNA-bd_sf"/>
</dbReference>
<keyword evidence="3 6" id="KW-0238">DNA-binding</keyword>
<evidence type="ECO:0000256" key="3">
    <source>
        <dbReference type="ARBA" id="ARBA00023125"/>
    </source>
</evidence>
<evidence type="ECO:0000313" key="6">
    <source>
        <dbReference type="EMBL" id="TDP61859.1"/>
    </source>
</evidence>
<evidence type="ECO:0000256" key="4">
    <source>
        <dbReference type="ARBA" id="ARBA00023163"/>
    </source>
</evidence>
<dbReference type="InterPro" id="IPR050950">
    <property type="entry name" value="HTH-type_LysR_regulators"/>
</dbReference>
<dbReference type="Gene3D" id="3.40.190.290">
    <property type="match status" value="1"/>
</dbReference>
<keyword evidence="7" id="KW-1185">Reference proteome</keyword>
<dbReference type="PROSITE" id="PS50931">
    <property type="entry name" value="HTH_LYSR"/>
    <property type="match status" value="1"/>
</dbReference>
<dbReference type="EMBL" id="SNXS01000010">
    <property type="protein sequence ID" value="TDP61859.1"/>
    <property type="molecule type" value="Genomic_DNA"/>
</dbReference>
<dbReference type="InterPro" id="IPR036388">
    <property type="entry name" value="WH-like_DNA-bd_sf"/>
</dbReference>
<dbReference type="PANTHER" id="PTHR30419:SF8">
    <property type="entry name" value="NITROGEN ASSIMILATION TRANSCRIPTIONAL ACTIVATOR-RELATED"/>
    <property type="match status" value="1"/>
</dbReference>
<reference evidence="6 7" key="1">
    <citation type="submission" date="2019-03" db="EMBL/GenBank/DDBJ databases">
        <title>Genomic Encyclopedia of Type Strains, Phase IV (KMG-IV): sequencing the most valuable type-strain genomes for metagenomic binning, comparative biology and taxonomic classification.</title>
        <authorList>
            <person name="Goeker M."/>
        </authorList>
    </citation>
    <scope>NUCLEOTIDE SEQUENCE [LARGE SCALE GENOMIC DNA]</scope>
    <source>
        <strain evidence="6 7">DSM 16998</strain>
    </source>
</reference>
<comment type="caution">
    <text evidence="6">The sequence shown here is derived from an EMBL/GenBank/DDBJ whole genome shotgun (WGS) entry which is preliminary data.</text>
</comment>
<organism evidence="6 7">
    <name type="scientific">Roseateles toxinivorans</name>
    <dbReference type="NCBI Taxonomy" id="270368"/>
    <lineage>
        <taxon>Bacteria</taxon>
        <taxon>Pseudomonadati</taxon>
        <taxon>Pseudomonadota</taxon>
        <taxon>Betaproteobacteria</taxon>
        <taxon>Burkholderiales</taxon>
        <taxon>Sphaerotilaceae</taxon>
        <taxon>Roseateles</taxon>
    </lineage>
</organism>
<dbReference type="Proteomes" id="UP000295361">
    <property type="component" value="Unassembled WGS sequence"/>
</dbReference>
<dbReference type="GO" id="GO:0003677">
    <property type="term" value="F:DNA binding"/>
    <property type="evidence" value="ECO:0007669"/>
    <property type="project" value="UniProtKB-KW"/>
</dbReference>
<dbReference type="Gene3D" id="1.10.10.10">
    <property type="entry name" value="Winged helix-like DNA-binding domain superfamily/Winged helix DNA-binding domain"/>
    <property type="match status" value="1"/>
</dbReference>
<protein>
    <submittedName>
        <fullName evidence="6">DNA-binding transcriptional LysR family regulator</fullName>
    </submittedName>
</protein>
<evidence type="ECO:0000259" key="5">
    <source>
        <dbReference type="PROSITE" id="PS50931"/>
    </source>
</evidence>
<comment type="similarity">
    <text evidence="1">Belongs to the LysR transcriptional regulatory family.</text>
</comment>
<sequence>MNVSLRQLRAFVAIYQEGRLAAAGQALSITPSAASLLLKQLEDGLSVRLFDRSPQGLQPTAAAHATITQARRALMEVEQLGRAVSALDNLHQGRVAVAATPALASYLLPPVMRGFAASHPQLQIVLDDCAPDQLVARVLDESVDFALGTPEQPLSPALRSEVLLRDQLSLILRRDHLLARSERLSWQQLQGYALITVRRGNGIRHLVDQALSQSLTPVRFAYEVAMFSTAIALAEQGLGAAILPAFMLGFARHPDLVALPLIDPVITRNICLLSKAERSLPPAAVGLMQALQRELGD</sequence>
<dbReference type="InterPro" id="IPR000847">
    <property type="entry name" value="LysR_HTH_N"/>
</dbReference>
<keyword evidence="4" id="KW-0804">Transcription</keyword>
<dbReference type="Pfam" id="PF03466">
    <property type="entry name" value="LysR_substrate"/>
    <property type="match status" value="1"/>
</dbReference>
<dbReference type="SUPFAM" id="SSF46785">
    <property type="entry name" value="Winged helix' DNA-binding domain"/>
    <property type="match status" value="1"/>
</dbReference>
<dbReference type="GO" id="GO:0003700">
    <property type="term" value="F:DNA-binding transcription factor activity"/>
    <property type="evidence" value="ECO:0007669"/>
    <property type="project" value="InterPro"/>
</dbReference>
<dbReference type="GO" id="GO:0005829">
    <property type="term" value="C:cytosol"/>
    <property type="evidence" value="ECO:0007669"/>
    <property type="project" value="TreeGrafter"/>
</dbReference>
<proteinExistence type="inferred from homology"/>
<evidence type="ECO:0000313" key="7">
    <source>
        <dbReference type="Proteomes" id="UP000295361"/>
    </source>
</evidence>
<evidence type="ECO:0000256" key="2">
    <source>
        <dbReference type="ARBA" id="ARBA00023015"/>
    </source>
</evidence>
<feature type="domain" description="HTH lysR-type" evidence="5">
    <location>
        <begin position="1"/>
        <end position="60"/>
    </location>
</feature>
<name>A0A4R6QIF2_9BURK</name>
<dbReference type="InterPro" id="IPR005119">
    <property type="entry name" value="LysR_subst-bd"/>
</dbReference>
<dbReference type="Pfam" id="PF00126">
    <property type="entry name" value="HTH_1"/>
    <property type="match status" value="1"/>
</dbReference>
<accession>A0A4R6QIF2</accession>